<keyword evidence="3 5" id="KW-0808">Transferase</keyword>
<dbReference type="CDD" id="cd08646">
    <property type="entry name" value="FMT_core_Met-tRNA-FMT_N"/>
    <property type="match status" value="1"/>
</dbReference>
<dbReference type="Pfam" id="PF00551">
    <property type="entry name" value="Formyl_trans_N"/>
    <property type="match status" value="1"/>
</dbReference>
<dbReference type="EMBL" id="BAABGL010000006">
    <property type="protein sequence ID" value="GAA4389553.1"/>
    <property type="molecule type" value="Genomic_DNA"/>
</dbReference>
<comment type="catalytic activity">
    <reaction evidence="5">
        <text>L-methionyl-tRNA(fMet) + (6R)-10-formyltetrahydrofolate = N-formyl-L-methionyl-tRNA(fMet) + (6S)-5,6,7,8-tetrahydrofolate + H(+)</text>
        <dbReference type="Rhea" id="RHEA:24380"/>
        <dbReference type="Rhea" id="RHEA-COMP:9952"/>
        <dbReference type="Rhea" id="RHEA-COMP:9953"/>
        <dbReference type="ChEBI" id="CHEBI:15378"/>
        <dbReference type="ChEBI" id="CHEBI:57453"/>
        <dbReference type="ChEBI" id="CHEBI:78530"/>
        <dbReference type="ChEBI" id="CHEBI:78844"/>
        <dbReference type="ChEBI" id="CHEBI:195366"/>
        <dbReference type="EC" id="2.1.2.9"/>
    </reaction>
</comment>
<keyword evidence="10" id="KW-1185">Reference proteome</keyword>
<comment type="similarity">
    <text evidence="1 5">Belongs to the Fmt family.</text>
</comment>
<dbReference type="Gene3D" id="3.40.50.12230">
    <property type="match status" value="1"/>
</dbReference>
<dbReference type="InterPro" id="IPR041711">
    <property type="entry name" value="Met-tRNA-FMT_N"/>
</dbReference>
<dbReference type="InterPro" id="IPR005794">
    <property type="entry name" value="Fmt"/>
</dbReference>
<sequence>MRLIFAGTPHVAVPSLEALLASEHEVVAVLTRPDAPVGRKRVLTPSPVKVRAQAAGIPVLEADRLRGDILTEIESLAPDAVAVVAYGAIAGPRALAAAAHGWFNLHFSLLPAWRGAAPVQRAIMARQTGSGVTVFRIDTGMDTGDVVAQAAFELPEADAGAVLDDYAERGAPVLVAALDAVAAGTADYRPQAGESSHADKITPDEARLDFRASAPEVSARARGVTPQPGAWALIDGKRTKLFGVRVHRSGSSDHTAPTDPRTAPPTDPQTGSPTDPQTEPPTDPRTDPRPGAPAGPSADLPPGRLTRRGDAVVIGTGDGAVSVTGIQPFGKPRMSALDFHRGHGDIDFDLEETP</sequence>
<feature type="domain" description="Formyl transferase C-terminal" evidence="8">
    <location>
        <begin position="200"/>
        <end position="343"/>
    </location>
</feature>
<reference evidence="10" key="1">
    <citation type="journal article" date="2019" name="Int. J. Syst. Evol. Microbiol.">
        <title>The Global Catalogue of Microorganisms (GCM) 10K type strain sequencing project: providing services to taxonomists for standard genome sequencing and annotation.</title>
        <authorList>
            <consortium name="The Broad Institute Genomics Platform"/>
            <consortium name="The Broad Institute Genome Sequencing Center for Infectious Disease"/>
            <person name="Wu L."/>
            <person name="Ma J."/>
        </authorList>
    </citation>
    <scope>NUCLEOTIDE SEQUENCE [LARGE SCALE GENOMIC DNA]</scope>
    <source>
        <strain evidence="10">JCM 17808</strain>
    </source>
</reference>
<dbReference type="Proteomes" id="UP001500642">
    <property type="component" value="Unassembled WGS sequence"/>
</dbReference>
<evidence type="ECO:0000259" key="8">
    <source>
        <dbReference type="Pfam" id="PF02911"/>
    </source>
</evidence>
<dbReference type="PANTHER" id="PTHR11138">
    <property type="entry name" value="METHIONYL-TRNA FORMYLTRANSFERASE"/>
    <property type="match status" value="1"/>
</dbReference>
<proteinExistence type="inferred from homology"/>
<dbReference type="CDD" id="cd08704">
    <property type="entry name" value="Met_tRNA_FMT_C"/>
    <property type="match status" value="1"/>
</dbReference>
<keyword evidence="4 5" id="KW-0648">Protein biosynthesis</keyword>
<dbReference type="InterPro" id="IPR005793">
    <property type="entry name" value="Formyl_trans_C"/>
</dbReference>
<dbReference type="InterPro" id="IPR036477">
    <property type="entry name" value="Formyl_transf_N_sf"/>
</dbReference>
<dbReference type="SUPFAM" id="SSF50486">
    <property type="entry name" value="FMT C-terminal domain-like"/>
    <property type="match status" value="2"/>
</dbReference>
<dbReference type="PANTHER" id="PTHR11138:SF5">
    <property type="entry name" value="METHIONYL-TRNA FORMYLTRANSFERASE, MITOCHONDRIAL"/>
    <property type="match status" value="1"/>
</dbReference>
<evidence type="ECO:0000256" key="2">
    <source>
        <dbReference type="ARBA" id="ARBA00012261"/>
    </source>
</evidence>
<evidence type="ECO:0000256" key="3">
    <source>
        <dbReference type="ARBA" id="ARBA00022679"/>
    </source>
</evidence>
<evidence type="ECO:0000256" key="6">
    <source>
        <dbReference type="SAM" id="MobiDB-lite"/>
    </source>
</evidence>
<dbReference type="EC" id="2.1.2.9" evidence="2 5"/>
<dbReference type="Pfam" id="PF02911">
    <property type="entry name" value="Formyl_trans_C"/>
    <property type="match status" value="1"/>
</dbReference>
<dbReference type="InterPro" id="IPR002376">
    <property type="entry name" value="Formyl_transf_N"/>
</dbReference>
<feature type="compositionally biased region" description="Low complexity" evidence="6">
    <location>
        <begin position="268"/>
        <end position="277"/>
    </location>
</feature>
<gene>
    <name evidence="5 9" type="primary">fmt</name>
    <name evidence="9" type="ORF">GCM10023167_15430</name>
</gene>
<evidence type="ECO:0000313" key="10">
    <source>
        <dbReference type="Proteomes" id="UP001500642"/>
    </source>
</evidence>
<evidence type="ECO:0000259" key="7">
    <source>
        <dbReference type="Pfam" id="PF00551"/>
    </source>
</evidence>
<protein>
    <recommendedName>
        <fullName evidence="2 5">Methionyl-tRNA formyltransferase</fullName>
        <ecNumber evidence="2 5">2.1.2.9</ecNumber>
    </recommendedName>
</protein>
<name>A0ABP8JEK4_9MICO</name>
<evidence type="ECO:0000313" key="9">
    <source>
        <dbReference type="EMBL" id="GAA4389553.1"/>
    </source>
</evidence>
<feature type="region of interest" description="Disordered" evidence="6">
    <location>
        <begin position="247"/>
        <end position="306"/>
    </location>
</feature>
<evidence type="ECO:0000256" key="1">
    <source>
        <dbReference type="ARBA" id="ARBA00010699"/>
    </source>
</evidence>
<dbReference type="HAMAP" id="MF_00182">
    <property type="entry name" value="Formyl_trans"/>
    <property type="match status" value="1"/>
</dbReference>
<dbReference type="InterPro" id="IPR011034">
    <property type="entry name" value="Formyl_transferase-like_C_sf"/>
</dbReference>
<accession>A0ABP8JEK4</accession>
<organism evidence="9 10">
    <name type="scientific">Brevibacterium pityocampae</name>
    <dbReference type="NCBI Taxonomy" id="506594"/>
    <lineage>
        <taxon>Bacteria</taxon>
        <taxon>Bacillati</taxon>
        <taxon>Actinomycetota</taxon>
        <taxon>Actinomycetes</taxon>
        <taxon>Micrococcales</taxon>
        <taxon>Brevibacteriaceae</taxon>
        <taxon>Brevibacterium</taxon>
    </lineage>
</organism>
<evidence type="ECO:0000256" key="4">
    <source>
        <dbReference type="ARBA" id="ARBA00022917"/>
    </source>
</evidence>
<feature type="binding site" evidence="5">
    <location>
        <begin position="108"/>
        <end position="111"/>
    </location>
    <ligand>
        <name>(6S)-5,6,7,8-tetrahydrofolate</name>
        <dbReference type="ChEBI" id="CHEBI:57453"/>
    </ligand>
</feature>
<dbReference type="RefSeq" id="WP_137319805.1">
    <property type="nucleotide sequence ID" value="NZ_BAABGL010000006.1"/>
</dbReference>
<evidence type="ECO:0000256" key="5">
    <source>
        <dbReference type="HAMAP-Rule" id="MF_00182"/>
    </source>
</evidence>
<comment type="function">
    <text evidence="5">Attaches a formyl group to the free amino group of methionyl-tRNA(fMet). The formyl group appears to play a dual role in the initiator identity of N-formylmethionyl-tRNA by promoting its recognition by IF2 and preventing the misappropriation of this tRNA by the elongation apparatus.</text>
</comment>
<dbReference type="SUPFAM" id="SSF53328">
    <property type="entry name" value="Formyltransferase"/>
    <property type="match status" value="1"/>
</dbReference>
<dbReference type="InterPro" id="IPR044135">
    <property type="entry name" value="Met-tRNA-FMT_C"/>
</dbReference>
<feature type="domain" description="Formyl transferase N-terminal" evidence="7">
    <location>
        <begin position="2"/>
        <end position="174"/>
    </location>
</feature>
<comment type="caution">
    <text evidence="9">The sequence shown here is derived from an EMBL/GenBank/DDBJ whole genome shotgun (WGS) entry which is preliminary data.</text>
</comment>